<feature type="domain" description="GST C-terminal" evidence="2">
    <location>
        <begin position="87"/>
        <end position="204"/>
    </location>
</feature>
<dbReference type="SFLD" id="SFLDG01150">
    <property type="entry name" value="Main.1:_Beta-like"/>
    <property type="match status" value="1"/>
</dbReference>
<dbReference type="SUPFAM" id="SSF52833">
    <property type="entry name" value="Thioredoxin-like"/>
    <property type="match status" value="1"/>
</dbReference>
<dbReference type="InterPro" id="IPR010987">
    <property type="entry name" value="Glutathione-S-Trfase_C-like"/>
</dbReference>
<dbReference type="SUPFAM" id="SSF47616">
    <property type="entry name" value="GST C-terminal domain-like"/>
    <property type="match status" value="1"/>
</dbReference>
<dbReference type="InterPro" id="IPR036282">
    <property type="entry name" value="Glutathione-S-Trfase_C_sf"/>
</dbReference>
<dbReference type="SFLD" id="SFLDG00358">
    <property type="entry name" value="Main_(cytGST)"/>
    <property type="match status" value="1"/>
</dbReference>
<proteinExistence type="predicted"/>
<sequence>MKLYFSPGACSLSPHIVLTELGLPVETVKVDLRTKAMDGGGDFLAINPKGYVPVLQLDDGSILTEGPAIVQYLADRKPEAGLAPANGTMERYRLQEWLNFISTELHKQFSPLFNPDSTEAVKEAQKKRLSQRFAFIAQTLGKQDYLLPSGFSVADAYLYTVLTWAGFVGPDLAAWPALQAYMARVQARPGVAATLAAEREAKKS</sequence>
<dbReference type="Pfam" id="PF00043">
    <property type="entry name" value="GST_C"/>
    <property type="match status" value="1"/>
</dbReference>
<name>A0A1J5RBZ0_9ZZZZ</name>
<dbReference type="NCBIfam" id="NF007831">
    <property type="entry name" value="PRK10542.1"/>
    <property type="match status" value="1"/>
</dbReference>
<evidence type="ECO:0000313" key="3">
    <source>
        <dbReference type="EMBL" id="OIQ87179.1"/>
    </source>
</evidence>
<dbReference type="CDD" id="cd03057">
    <property type="entry name" value="GST_N_Beta"/>
    <property type="match status" value="1"/>
</dbReference>
<dbReference type="InterPro" id="IPR004045">
    <property type="entry name" value="Glutathione_S-Trfase_N"/>
</dbReference>
<dbReference type="InterPro" id="IPR036249">
    <property type="entry name" value="Thioredoxin-like_sf"/>
</dbReference>
<dbReference type="AlphaFoldDB" id="A0A1J5RBZ0"/>
<dbReference type="Gene3D" id="1.20.1050.10">
    <property type="match status" value="1"/>
</dbReference>
<dbReference type="Gene3D" id="3.40.30.10">
    <property type="entry name" value="Glutaredoxin"/>
    <property type="match status" value="1"/>
</dbReference>
<feature type="domain" description="GST N-terminal" evidence="1">
    <location>
        <begin position="1"/>
        <end position="81"/>
    </location>
</feature>
<dbReference type="EC" id="2.5.1.18" evidence="3"/>
<dbReference type="PROSITE" id="PS50404">
    <property type="entry name" value="GST_NTER"/>
    <property type="match status" value="1"/>
</dbReference>
<dbReference type="GO" id="GO:0004364">
    <property type="term" value="F:glutathione transferase activity"/>
    <property type="evidence" value="ECO:0007669"/>
    <property type="project" value="UniProtKB-EC"/>
</dbReference>
<dbReference type="EMBL" id="MLJW01000436">
    <property type="protein sequence ID" value="OIQ87179.1"/>
    <property type="molecule type" value="Genomic_DNA"/>
</dbReference>
<keyword evidence="3" id="KW-0808">Transferase</keyword>
<dbReference type="InterPro" id="IPR004046">
    <property type="entry name" value="GST_C"/>
</dbReference>
<dbReference type="PANTHER" id="PTHR44051:SF8">
    <property type="entry name" value="GLUTATHIONE S-TRANSFERASE GSTA"/>
    <property type="match status" value="1"/>
</dbReference>
<dbReference type="PANTHER" id="PTHR44051">
    <property type="entry name" value="GLUTATHIONE S-TRANSFERASE-RELATED"/>
    <property type="match status" value="1"/>
</dbReference>
<protein>
    <submittedName>
        <fullName evidence="3">Glutathione S-transferase GST-6.0</fullName>
        <ecNumber evidence="3">2.5.1.18</ecNumber>
    </submittedName>
</protein>
<dbReference type="Pfam" id="PF13409">
    <property type="entry name" value="GST_N_2"/>
    <property type="match status" value="1"/>
</dbReference>
<accession>A0A1J5RBZ0</accession>
<evidence type="ECO:0000259" key="2">
    <source>
        <dbReference type="PROSITE" id="PS50405"/>
    </source>
</evidence>
<dbReference type="SFLD" id="SFLDS00019">
    <property type="entry name" value="Glutathione_Transferase_(cytos"/>
    <property type="match status" value="1"/>
</dbReference>
<gene>
    <name evidence="3" type="primary">gstB_3</name>
    <name evidence="3" type="ORF">GALL_309670</name>
</gene>
<dbReference type="InterPro" id="IPR040079">
    <property type="entry name" value="Glutathione_S-Trfase"/>
</dbReference>
<dbReference type="CDD" id="cd03188">
    <property type="entry name" value="GST_C_Beta"/>
    <property type="match status" value="1"/>
</dbReference>
<comment type="caution">
    <text evidence="3">The sequence shown here is derived from an EMBL/GenBank/DDBJ whole genome shotgun (WGS) entry which is preliminary data.</text>
</comment>
<organism evidence="3">
    <name type="scientific">mine drainage metagenome</name>
    <dbReference type="NCBI Taxonomy" id="410659"/>
    <lineage>
        <taxon>unclassified sequences</taxon>
        <taxon>metagenomes</taxon>
        <taxon>ecological metagenomes</taxon>
    </lineage>
</organism>
<reference evidence="3" key="1">
    <citation type="submission" date="2016-10" db="EMBL/GenBank/DDBJ databases">
        <title>Sequence of Gallionella enrichment culture.</title>
        <authorList>
            <person name="Poehlein A."/>
            <person name="Muehling M."/>
            <person name="Daniel R."/>
        </authorList>
    </citation>
    <scope>NUCLEOTIDE SEQUENCE</scope>
</reference>
<dbReference type="PROSITE" id="PS50405">
    <property type="entry name" value="GST_CTER"/>
    <property type="match status" value="1"/>
</dbReference>
<evidence type="ECO:0000259" key="1">
    <source>
        <dbReference type="PROSITE" id="PS50404"/>
    </source>
</evidence>